<keyword evidence="8 14" id="KW-0963">Cytoplasm</keyword>
<evidence type="ECO:0000256" key="4">
    <source>
        <dbReference type="ARBA" id="ARBA00004496"/>
    </source>
</evidence>
<dbReference type="NCBIfam" id="NF000594">
    <property type="entry name" value="PRK00015.1-1"/>
    <property type="match status" value="1"/>
</dbReference>
<evidence type="ECO:0000256" key="5">
    <source>
        <dbReference type="ARBA" id="ARBA00007383"/>
    </source>
</evidence>
<evidence type="ECO:0000313" key="18">
    <source>
        <dbReference type="EMBL" id="MDT2809432.1"/>
    </source>
</evidence>
<reference evidence="18" key="1">
    <citation type="submission" date="2023-03" db="EMBL/GenBank/DDBJ databases">
        <authorList>
            <person name="Shen W."/>
            <person name="Cai J."/>
        </authorList>
    </citation>
    <scope>NUCLEOTIDE SEQUENCE</scope>
    <source>
        <strain evidence="18">B226-2</strain>
    </source>
</reference>
<dbReference type="EC" id="3.1.26.4" evidence="6 14"/>
<dbReference type="RefSeq" id="WP_118340402.1">
    <property type="nucleotide sequence ID" value="NZ_CABJBY010000004.1"/>
</dbReference>
<evidence type="ECO:0000259" key="17">
    <source>
        <dbReference type="PROSITE" id="PS51975"/>
    </source>
</evidence>
<keyword evidence="11 14" id="KW-0255">Endonuclease</keyword>
<evidence type="ECO:0000256" key="16">
    <source>
        <dbReference type="RuleBase" id="RU003515"/>
    </source>
</evidence>
<evidence type="ECO:0000256" key="8">
    <source>
        <dbReference type="ARBA" id="ARBA00022490"/>
    </source>
</evidence>
<comment type="catalytic activity">
    <reaction evidence="1 14 15 16">
        <text>Endonucleolytic cleavage to 5'-phosphomonoester.</text>
        <dbReference type="EC" id="3.1.26.4"/>
    </reaction>
</comment>
<dbReference type="GO" id="GO:0030145">
    <property type="term" value="F:manganese ion binding"/>
    <property type="evidence" value="ECO:0007669"/>
    <property type="project" value="UniProtKB-UniRule"/>
</dbReference>
<keyword evidence="9 14" id="KW-0540">Nuclease</keyword>
<dbReference type="PANTHER" id="PTHR10954">
    <property type="entry name" value="RIBONUCLEASE H2 SUBUNIT A"/>
    <property type="match status" value="1"/>
</dbReference>
<feature type="binding site" evidence="14 15">
    <location>
        <position position="78"/>
    </location>
    <ligand>
        <name>a divalent metal cation</name>
        <dbReference type="ChEBI" id="CHEBI:60240"/>
    </ligand>
</feature>
<dbReference type="NCBIfam" id="NF000595">
    <property type="entry name" value="PRK00015.1-3"/>
    <property type="match status" value="1"/>
</dbReference>
<evidence type="ECO:0000256" key="2">
    <source>
        <dbReference type="ARBA" id="ARBA00001946"/>
    </source>
</evidence>
<dbReference type="InterPro" id="IPR001352">
    <property type="entry name" value="RNase_HII/HIII"/>
</dbReference>
<dbReference type="FunFam" id="3.30.420.10:FF:000006">
    <property type="entry name" value="Ribonuclease HII"/>
    <property type="match status" value="1"/>
</dbReference>
<dbReference type="GO" id="GO:0032299">
    <property type="term" value="C:ribonuclease H2 complex"/>
    <property type="evidence" value="ECO:0007669"/>
    <property type="project" value="TreeGrafter"/>
</dbReference>
<keyword evidence="10 14" id="KW-0479">Metal-binding</keyword>
<evidence type="ECO:0000256" key="12">
    <source>
        <dbReference type="ARBA" id="ARBA00022801"/>
    </source>
</evidence>
<dbReference type="InterPro" id="IPR036397">
    <property type="entry name" value="RNaseH_sf"/>
</dbReference>
<comment type="similarity">
    <text evidence="5 14 16">Belongs to the RNase HII family.</text>
</comment>
<dbReference type="Pfam" id="PF01351">
    <property type="entry name" value="RNase_HII"/>
    <property type="match status" value="1"/>
</dbReference>
<evidence type="ECO:0000256" key="3">
    <source>
        <dbReference type="ARBA" id="ARBA00004065"/>
    </source>
</evidence>
<sequence>MSDSLKTIKERLLLIQEENDPYLELLRQDSRVGVQKLLSQWEKRLAKEAAQVAKYQEMMVFEQAFYEQGHRFIAGIDEVGRGPLAGPVVACAVILSPDHPIYGLDDSKKLSAKRRGELFTQIQENALGIGIGVVEPSEIDRVNIYQASRQAMLLAVEELPFPPSALLLDAMTIDSPLPQEKIIKGDARSVSIAAASIVAKELRDSLMKEYHEQYPHYGFDKNAGYGTKVHLEGLEKYGPCDIHRRTFAPVAAVIK</sequence>
<organism evidence="18 19">
    <name type="scientific">Enterococcus asini</name>
    <dbReference type="NCBI Taxonomy" id="57732"/>
    <lineage>
        <taxon>Bacteria</taxon>
        <taxon>Bacillati</taxon>
        <taxon>Bacillota</taxon>
        <taxon>Bacilli</taxon>
        <taxon>Lactobacillales</taxon>
        <taxon>Enterococcaceae</taxon>
        <taxon>Enterococcus</taxon>
    </lineage>
</organism>
<dbReference type="PANTHER" id="PTHR10954:SF18">
    <property type="entry name" value="RIBONUCLEASE HII"/>
    <property type="match status" value="1"/>
</dbReference>
<comment type="cofactor">
    <cofactor evidence="2">
        <name>Mg(2+)</name>
        <dbReference type="ChEBI" id="CHEBI:18420"/>
    </cofactor>
</comment>
<dbReference type="AlphaFoldDB" id="A0AAW8TZK1"/>
<evidence type="ECO:0000256" key="14">
    <source>
        <dbReference type="HAMAP-Rule" id="MF_00052"/>
    </source>
</evidence>
<protein>
    <recommendedName>
        <fullName evidence="7 14">Ribonuclease HII</fullName>
        <shortName evidence="14">RNase HII</shortName>
        <ecNumber evidence="6 14">3.1.26.4</ecNumber>
    </recommendedName>
</protein>
<feature type="binding site" evidence="14 15">
    <location>
        <position position="77"/>
    </location>
    <ligand>
        <name>a divalent metal cation</name>
        <dbReference type="ChEBI" id="CHEBI:60240"/>
    </ligand>
</feature>
<comment type="function">
    <text evidence="3 14 16">Endonuclease that specifically degrades the RNA of RNA-DNA hybrids.</text>
</comment>
<comment type="caution">
    <text evidence="18">The sequence shown here is derived from an EMBL/GenBank/DDBJ whole genome shotgun (WGS) entry which is preliminary data.</text>
</comment>
<dbReference type="HAMAP" id="MF_00052_B">
    <property type="entry name" value="RNase_HII_B"/>
    <property type="match status" value="1"/>
</dbReference>
<comment type="subcellular location">
    <subcellularLocation>
        <location evidence="4 14">Cytoplasm</location>
    </subcellularLocation>
</comment>
<gene>
    <name evidence="14" type="primary">rnhB</name>
    <name evidence="18" type="ORF">P7H43_02835</name>
</gene>
<proteinExistence type="inferred from homology"/>
<dbReference type="Proteomes" id="UP001256711">
    <property type="component" value="Unassembled WGS sequence"/>
</dbReference>
<dbReference type="CDD" id="cd07182">
    <property type="entry name" value="RNase_HII_bacteria_HII_like"/>
    <property type="match status" value="1"/>
</dbReference>
<dbReference type="InterPro" id="IPR024567">
    <property type="entry name" value="RNase_HII/HIII_dom"/>
</dbReference>
<keyword evidence="13 14" id="KW-0464">Manganese</keyword>
<dbReference type="EMBL" id="JARQBJ010000001">
    <property type="protein sequence ID" value="MDT2809432.1"/>
    <property type="molecule type" value="Genomic_DNA"/>
</dbReference>
<evidence type="ECO:0000256" key="6">
    <source>
        <dbReference type="ARBA" id="ARBA00012180"/>
    </source>
</evidence>
<feature type="binding site" evidence="14 15">
    <location>
        <position position="169"/>
    </location>
    <ligand>
        <name>a divalent metal cation</name>
        <dbReference type="ChEBI" id="CHEBI:60240"/>
    </ligand>
</feature>
<keyword evidence="12 14" id="KW-0378">Hydrolase</keyword>
<dbReference type="PROSITE" id="PS51975">
    <property type="entry name" value="RNASE_H_2"/>
    <property type="match status" value="1"/>
</dbReference>
<dbReference type="Gene3D" id="3.30.420.10">
    <property type="entry name" value="Ribonuclease H-like superfamily/Ribonuclease H"/>
    <property type="match status" value="1"/>
</dbReference>
<evidence type="ECO:0000256" key="1">
    <source>
        <dbReference type="ARBA" id="ARBA00000077"/>
    </source>
</evidence>
<evidence type="ECO:0000313" key="19">
    <source>
        <dbReference type="Proteomes" id="UP001256711"/>
    </source>
</evidence>
<evidence type="ECO:0000256" key="13">
    <source>
        <dbReference type="ARBA" id="ARBA00023211"/>
    </source>
</evidence>
<evidence type="ECO:0000256" key="9">
    <source>
        <dbReference type="ARBA" id="ARBA00022722"/>
    </source>
</evidence>
<dbReference type="GO" id="GO:0043137">
    <property type="term" value="P:DNA replication, removal of RNA primer"/>
    <property type="evidence" value="ECO:0007669"/>
    <property type="project" value="TreeGrafter"/>
</dbReference>
<accession>A0AAW8TZK1</accession>
<dbReference type="GO" id="GO:0005737">
    <property type="term" value="C:cytoplasm"/>
    <property type="evidence" value="ECO:0007669"/>
    <property type="project" value="UniProtKB-SubCell"/>
</dbReference>
<evidence type="ECO:0000256" key="11">
    <source>
        <dbReference type="ARBA" id="ARBA00022759"/>
    </source>
</evidence>
<comment type="cofactor">
    <cofactor evidence="14 15">
        <name>Mn(2+)</name>
        <dbReference type="ChEBI" id="CHEBI:29035"/>
    </cofactor>
    <cofactor evidence="14 15">
        <name>Mg(2+)</name>
        <dbReference type="ChEBI" id="CHEBI:18420"/>
    </cofactor>
    <text evidence="14 15">Manganese or magnesium. Binds 1 divalent metal ion per monomer in the absence of substrate. May bind a second metal ion after substrate binding.</text>
</comment>
<evidence type="ECO:0000256" key="10">
    <source>
        <dbReference type="ARBA" id="ARBA00022723"/>
    </source>
</evidence>
<feature type="domain" description="RNase H type-2" evidence="17">
    <location>
        <begin position="71"/>
        <end position="255"/>
    </location>
</feature>
<evidence type="ECO:0000256" key="7">
    <source>
        <dbReference type="ARBA" id="ARBA00019179"/>
    </source>
</evidence>
<name>A0AAW8TZK1_9ENTE</name>
<dbReference type="GO" id="GO:0004523">
    <property type="term" value="F:RNA-DNA hybrid ribonuclease activity"/>
    <property type="evidence" value="ECO:0007669"/>
    <property type="project" value="UniProtKB-UniRule"/>
</dbReference>
<dbReference type="InterPro" id="IPR012337">
    <property type="entry name" value="RNaseH-like_sf"/>
</dbReference>
<evidence type="ECO:0000256" key="15">
    <source>
        <dbReference type="PROSITE-ProRule" id="PRU01319"/>
    </source>
</evidence>
<dbReference type="GO" id="GO:0003723">
    <property type="term" value="F:RNA binding"/>
    <property type="evidence" value="ECO:0007669"/>
    <property type="project" value="UniProtKB-UniRule"/>
</dbReference>
<dbReference type="InterPro" id="IPR022898">
    <property type="entry name" value="RNase_HII"/>
</dbReference>
<dbReference type="GO" id="GO:0006298">
    <property type="term" value="P:mismatch repair"/>
    <property type="evidence" value="ECO:0007669"/>
    <property type="project" value="TreeGrafter"/>
</dbReference>
<dbReference type="SUPFAM" id="SSF53098">
    <property type="entry name" value="Ribonuclease H-like"/>
    <property type="match status" value="1"/>
</dbReference>